<comment type="caution">
    <text evidence="2">The sequence shown here is derived from an EMBL/GenBank/DDBJ whole genome shotgun (WGS) entry which is preliminary data.</text>
</comment>
<organism evidence="2 3">
    <name type="scientific">Nocardioides caricicola</name>
    <dbReference type="NCBI Taxonomy" id="634770"/>
    <lineage>
        <taxon>Bacteria</taxon>
        <taxon>Bacillati</taxon>
        <taxon>Actinomycetota</taxon>
        <taxon>Actinomycetes</taxon>
        <taxon>Propionibacteriales</taxon>
        <taxon>Nocardioidaceae</taxon>
        <taxon>Nocardioides</taxon>
    </lineage>
</organism>
<evidence type="ECO:0000313" key="2">
    <source>
        <dbReference type="EMBL" id="MFC5495547.1"/>
    </source>
</evidence>
<name>A0ABW0N8W3_9ACTN</name>
<dbReference type="InterPro" id="IPR039561">
    <property type="entry name" value="Peptidase_M15C"/>
</dbReference>
<dbReference type="InterPro" id="IPR009045">
    <property type="entry name" value="Zn_M74/Hedgehog-like"/>
</dbReference>
<sequence>MSLGNRLLLLVSVVALVVGVLGSTASAQVARATPTEVTIGAPAAFAGEQTTLRIGLADPQGAPVAGAAVTVERRAGDTWEVVATVTTDETGRAAQPVTLERRRERNLFRATYAGDADHDPGAAQERVALKRRASVVRLGGPGKVKDGRAVEITVRWVTQGGEPVAGRVKVFRSIAGGRWRLDRVVKTGADGRAAFRTTPRADSRWFARAPRLDWVVGDKSGVHRIDNRPPGVPVKLPAAAPRPRIKLPPQARGTGRGANVRITRIPSRVWRDMTGVSWRQGCPVGRAGLRLVRVNYWDYQGYVRRGEVVAAASAAGPMGAALAEMFEKKLPIRAMYRVDRFGWGHRSRGGDDYASMSAGNTSAFNCRDVTGRPGVRSPHSYGRSLDINTWENPYRSAQGVVPNTWWQSRSHPRVAWRSRSHPVVEVMARHGFRWTYGTGDTQHFDYVGSYSRAAVAPRACDRYCD</sequence>
<protein>
    <submittedName>
        <fullName evidence="2">M15 family metallopeptidase</fullName>
    </submittedName>
</protein>
<dbReference type="Pfam" id="PF13539">
    <property type="entry name" value="Peptidase_M15_4"/>
    <property type="match status" value="1"/>
</dbReference>
<proteinExistence type="predicted"/>
<keyword evidence="3" id="KW-1185">Reference proteome</keyword>
<feature type="domain" description="Peptidase M15C" evidence="1">
    <location>
        <begin position="371"/>
        <end position="446"/>
    </location>
</feature>
<dbReference type="Proteomes" id="UP001595956">
    <property type="component" value="Unassembled WGS sequence"/>
</dbReference>
<accession>A0ABW0N8W3</accession>
<dbReference type="SUPFAM" id="SSF55166">
    <property type="entry name" value="Hedgehog/DD-peptidase"/>
    <property type="match status" value="1"/>
</dbReference>
<evidence type="ECO:0000259" key="1">
    <source>
        <dbReference type="Pfam" id="PF13539"/>
    </source>
</evidence>
<dbReference type="Gene3D" id="3.30.1380.10">
    <property type="match status" value="1"/>
</dbReference>
<reference evidence="3" key="1">
    <citation type="journal article" date="2019" name="Int. J. Syst. Evol. Microbiol.">
        <title>The Global Catalogue of Microorganisms (GCM) 10K type strain sequencing project: providing services to taxonomists for standard genome sequencing and annotation.</title>
        <authorList>
            <consortium name="The Broad Institute Genomics Platform"/>
            <consortium name="The Broad Institute Genome Sequencing Center for Infectious Disease"/>
            <person name="Wu L."/>
            <person name="Ma J."/>
        </authorList>
    </citation>
    <scope>NUCLEOTIDE SEQUENCE [LARGE SCALE GENOMIC DNA]</scope>
    <source>
        <strain evidence="3">KACC 13778</strain>
    </source>
</reference>
<gene>
    <name evidence="2" type="ORF">ACFPKY_20735</name>
</gene>
<evidence type="ECO:0000313" key="3">
    <source>
        <dbReference type="Proteomes" id="UP001595956"/>
    </source>
</evidence>
<dbReference type="RefSeq" id="WP_345181475.1">
    <property type="nucleotide sequence ID" value="NZ_BAABFQ010000009.1"/>
</dbReference>
<dbReference type="EMBL" id="JBHSMD010000010">
    <property type="protein sequence ID" value="MFC5495547.1"/>
    <property type="molecule type" value="Genomic_DNA"/>
</dbReference>